<evidence type="ECO:0000256" key="3">
    <source>
        <dbReference type="ARBA" id="ARBA00022475"/>
    </source>
</evidence>
<keyword evidence="5 7" id="KW-1133">Transmembrane helix</keyword>
<dbReference type="PANTHER" id="PTHR30193:SF37">
    <property type="entry name" value="INNER MEMBRANE ABC TRANSPORTER PERMEASE PROTEIN YCJO"/>
    <property type="match status" value="1"/>
</dbReference>
<dbReference type="SUPFAM" id="SSF161098">
    <property type="entry name" value="MetI-like"/>
    <property type="match status" value="1"/>
</dbReference>
<dbReference type="InterPro" id="IPR000515">
    <property type="entry name" value="MetI-like"/>
</dbReference>
<gene>
    <name evidence="9" type="ORF">GCM10008938_31270</name>
</gene>
<dbReference type="PANTHER" id="PTHR30193">
    <property type="entry name" value="ABC TRANSPORTER PERMEASE PROTEIN"/>
    <property type="match status" value="1"/>
</dbReference>
<dbReference type="CDD" id="cd06261">
    <property type="entry name" value="TM_PBP2"/>
    <property type="match status" value="1"/>
</dbReference>
<feature type="transmembrane region" description="Helical" evidence="7">
    <location>
        <begin position="221"/>
        <end position="246"/>
    </location>
</feature>
<dbReference type="InterPro" id="IPR035906">
    <property type="entry name" value="MetI-like_sf"/>
</dbReference>
<comment type="caution">
    <text evidence="9">The sequence shown here is derived from an EMBL/GenBank/DDBJ whole genome shotgun (WGS) entry which is preliminary data.</text>
</comment>
<dbReference type="PROSITE" id="PS50928">
    <property type="entry name" value="ABC_TM1"/>
    <property type="match status" value="1"/>
</dbReference>
<proteinExistence type="inferred from homology"/>
<evidence type="ECO:0000313" key="10">
    <source>
        <dbReference type="Proteomes" id="UP000632222"/>
    </source>
</evidence>
<organism evidence="9 10">
    <name type="scientific">Deinococcus roseus</name>
    <dbReference type="NCBI Taxonomy" id="392414"/>
    <lineage>
        <taxon>Bacteria</taxon>
        <taxon>Thermotogati</taxon>
        <taxon>Deinococcota</taxon>
        <taxon>Deinococci</taxon>
        <taxon>Deinococcales</taxon>
        <taxon>Deinococcaceae</taxon>
        <taxon>Deinococcus</taxon>
    </lineage>
</organism>
<feature type="transmembrane region" description="Helical" evidence="7">
    <location>
        <begin position="93"/>
        <end position="114"/>
    </location>
</feature>
<dbReference type="RefSeq" id="WP_229684832.1">
    <property type="nucleotide sequence ID" value="NZ_BMOD01000012.1"/>
</dbReference>
<reference evidence="10" key="1">
    <citation type="journal article" date="2019" name="Int. J. Syst. Evol. Microbiol.">
        <title>The Global Catalogue of Microorganisms (GCM) 10K type strain sequencing project: providing services to taxonomists for standard genome sequencing and annotation.</title>
        <authorList>
            <consortium name="The Broad Institute Genomics Platform"/>
            <consortium name="The Broad Institute Genome Sequencing Center for Infectious Disease"/>
            <person name="Wu L."/>
            <person name="Ma J."/>
        </authorList>
    </citation>
    <scope>NUCLEOTIDE SEQUENCE [LARGE SCALE GENOMIC DNA]</scope>
    <source>
        <strain evidence="10">JCM 14370</strain>
    </source>
</reference>
<evidence type="ECO:0000256" key="4">
    <source>
        <dbReference type="ARBA" id="ARBA00022692"/>
    </source>
</evidence>
<name>A0ABQ2D2B2_9DEIO</name>
<sequence>MMQNHHNLSRPAGQKLRRNKLKTQEWLDELLLVLPASVLLLTFLILPFLMAGYLSFTDQRLIPRPIPTEFVGFQNYLTVLRDPEFWQAFKNTAYFVVLVVPFQCAISLLCALLLNSELHLRSLFRSVALLPLVTPMTVIVVIWAALYRIPDGFLNSVLHLFGFQGYVDWLGDMTFAMPAIVLLSAWATFPFQMLIFLAGLQDIPMERYEAAKIDGAGTWEMFRYITFPGLRNTNIFILIITTLQAFKLFTQVDILTHGGPLGSTNTLVRYMVQEGYSSQQVGYASAVAVVFVILVGALAVLQRVLLKNE</sequence>
<dbReference type="InterPro" id="IPR051393">
    <property type="entry name" value="ABC_transporter_permease"/>
</dbReference>
<evidence type="ECO:0000313" key="9">
    <source>
        <dbReference type="EMBL" id="GGJ42821.1"/>
    </source>
</evidence>
<evidence type="ECO:0000256" key="7">
    <source>
        <dbReference type="RuleBase" id="RU363032"/>
    </source>
</evidence>
<comment type="similarity">
    <text evidence="7">Belongs to the binding-protein-dependent transport system permease family.</text>
</comment>
<keyword evidence="6 7" id="KW-0472">Membrane</keyword>
<keyword evidence="4 7" id="KW-0812">Transmembrane</keyword>
<accession>A0ABQ2D2B2</accession>
<evidence type="ECO:0000256" key="5">
    <source>
        <dbReference type="ARBA" id="ARBA00022989"/>
    </source>
</evidence>
<comment type="subcellular location">
    <subcellularLocation>
        <location evidence="1 7">Cell membrane</location>
        <topology evidence="1 7">Multi-pass membrane protein</topology>
    </subcellularLocation>
</comment>
<evidence type="ECO:0000259" key="8">
    <source>
        <dbReference type="PROSITE" id="PS50928"/>
    </source>
</evidence>
<dbReference type="Proteomes" id="UP000632222">
    <property type="component" value="Unassembled WGS sequence"/>
</dbReference>
<evidence type="ECO:0000256" key="1">
    <source>
        <dbReference type="ARBA" id="ARBA00004651"/>
    </source>
</evidence>
<dbReference type="Pfam" id="PF00528">
    <property type="entry name" value="BPD_transp_1"/>
    <property type="match status" value="1"/>
</dbReference>
<feature type="transmembrane region" description="Helical" evidence="7">
    <location>
        <begin position="175"/>
        <end position="200"/>
    </location>
</feature>
<evidence type="ECO:0000256" key="6">
    <source>
        <dbReference type="ARBA" id="ARBA00023136"/>
    </source>
</evidence>
<dbReference type="InterPro" id="IPR013788">
    <property type="entry name" value="Hemocyanin/hexamerin"/>
</dbReference>
<feature type="transmembrane region" description="Helical" evidence="7">
    <location>
        <begin position="126"/>
        <end position="146"/>
    </location>
</feature>
<keyword evidence="2 7" id="KW-0813">Transport</keyword>
<keyword evidence="3" id="KW-1003">Cell membrane</keyword>
<feature type="transmembrane region" description="Helical" evidence="7">
    <location>
        <begin position="30"/>
        <end position="54"/>
    </location>
</feature>
<dbReference type="PROSITE" id="PS00210">
    <property type="entry name" value="HEMOCYANIN_2"/>
    <property type="match status" value="1"/>
</dbReference>
<dbReference type="EMBL" id="BMOD01000012">
    <property type="protein sequence ID" value="GGJ42821.1"/>
    <property type="molecule type" value="Genomic_DNA"/>
</dbReference>
<dbReference type="Gene3D" id="1.10.3720.10">
    <property type="entry name" value="MetI-like"/>
    <property type="match status" value="1"/>
</dbReference>
<feature type="transmembrane region" description="Helical" evidence="7">
    <location>
        <begin position="281"/>
        <end position="301"/>
    </location>
</feature>
<keyword evidence="10" id="KW-1185">Reference proteome</keyword>
<feature type="domain" description="ABC transmembrane type-1" evidence="8">
    <location>
        <begin position="89"/>
        <end position="302"/>
    </location>
</feature>
<protein>
    <submittedName>
        <fullName evidence="9">ABC transporter permease</fullName>
    </submittedName>
</protein>
<evidence type="ECO:0000256" key="2">
    <source>
        <dbReference type="ARBA" id="ARBA00022448"/>
    </source>
</evidence>